<evidence type="ECO:0000313" key="2">
    <source>
        <dbReference type="Proteomes" id="UP001208570"/>
    </source>
</evidence>
<dbReference type="Proteomes" id="UP001208570">
    <property type="component" value="Unassembled WGS sequence"/>
</dbReference>
<organism evidence="1 2">
    <name type="scientific">Paralvinella palmiformis</name>
    <dbReference type="NCBI Taxonomy" id="53620"/>
    <lineage>
        <taxon>Eukaryota</taxon>
        <taxon>Metazoa</taxon>
        <taxon>Spiralia</taxon>
        <taxon>Lophotrochozoa</taxon>
        <taxon>Annelida</taxon>
        <taxon>Polychaeta</taxon>
        <taxon>Sedentaria</taxon>
        <taxon>Canalipalpata</taxon>
        <taxon>Terebellida</taxon>
        <taxon>Terebelliformia</taxon>
        <taxon>Alvinellidae</taxon>
        <taxon>Paralvinella</taxon>
    </lineage>
</organism>
<dbReference type="AlphaFoldDB" id="A0AAD9K838"/>
<reference evidence="1" key="1">
    <citation type="journal article" date="2023" name="Mol. Biol. Evol.">
        <title>Third-Generation Sequencing Reveals the Adaptive Role of the Epigenome in Three Deep-Sea Polychaetes.</title>
        <authorList>
            <person name="Perez M."/>
            <person name="Aroh O."/>
            <person name="Sun Y."/>
            <person name="Lan Y."/>
            <person name="Juniper S.K."/>
            <person name="Young C.R."/>
            <person name="Angers B."/>
            <person name="Qian P.Y."/>
        </authorList>
    </citation>
    <scope>NUCLEOTIDE SEQUENCE</scope>
    <source>
        <strain evidence="1">P08H-3</strain>
    </source>
</reference>
<sequence>MDQLTDIHSAIINELNVLTTEYGSTIDLAISSVDLIRNSHWSQVDDLVSDHIASPIVIQNYFIPVSQSSILKWNTRRADWKKYSITFHVLTPYISSNPYIDIHLANILDAIQWAAELSVHKHTGNHYNRRINFLPQQTQWKKVNVIPRPKSGGSSYRSTSLHQNISKIMEKMIAKRLSFSSDSFKIASRGILECFQQSLGPSRQRQSKKNSTFHFTHPLLVRSKPPWLLPPFEVRISRDHPKKYNPISALTCANSRIRTFSNPHTRVLVH</sequence>
<dbReference type="EMBL" id="JAODUP010000045">
    <property type="protein sequence ID" value="KAK2165765.1"/>
    <property type="molecule type" value="Genomic_DNA"/>
</dbReference>
<proteinExistence type="predicted"/>
<protein>
    <submittedName>
        <fullName evidence="1">Uncharacterized protein</fullName>
    </submittedName>
</protein>
<keyword evidence="2" id="KW-1185">Reference proteome</keyword>
<accession>A0AAD9K838</accession>
<evidence type="ECO:0000313" key="1">
    <source>
        <dbReference type="EMBL" id="KAK2165765.1"/>
    </source>
</evidence>
<gene>
    <name evidence="1" type="ORF">LSH36_45g01035</name>
</gene>
<comment type="caution">
    <text evidence="1">The sequence shown here is derived from an EMBL/GenBank/DDBJ whole genome shotgun (WGS) entry which is preliminary data.</text>
</comment>
<name>A0AAD9K838_9ANNE</name>